<accession>A0A151QSG0</accession>
<dbReference type="Pfam" id="PF05659">
    <property type="entry name" value="RPW8"/>
    <property type="match status" value="1"/>
</dbReference>
<feature type="coiled-coil region" evidence="1">
    <location>
        <begin position="48"/>
        <end position="75"/>
    </location>
</feature>
<gene>
    <name evidence="3" type="ORF">KK1_045972</name>
</gene>
<dbReference type="AlphaFoldDB" id="A0A151QSG0"/>
<reference evidence="3" key="1">
    <citation type="journal article" date="2012" name="Nat. Biotechnol.">
        <title>Draft genome sequence of pigeonpea (Cajanus cajan), an orphan legume crop of resource-poor farmers.</title>
        <authorList>
            <person name="Varshney R.K."/>
            <person name="Chen W."/>
            <person name="Li Y."/>
            <person name="Bharti A.K."/>
            <person name="Saxena R.K."/>
            <person name="Schlueter J.A."/>
            <person name="Donoghue M.T."/>
            <person name="Azam S."/>
            <person name="Fan G."/>
            <person name="Whaley A.M."/>
            <person name="Farmer A.D."/>
            <person name="Sheridan J."/>
            <person name="Iwata A."/>
            <person name="Tuteja R."/>
            <person name="Penmetsa R.V."/>
            <person name="Wu W."/>
            <person name="Upadhyaya H.D."/>
            <person name="Yang S.P."/>
            <person name="Shah T."/>
            <person name="Saxena K.B."/>
            <person name="Michael T."/>
            <person name="McCombie W.R."/>
            <person name="Yang B."/>
            <person name="Zhang G."/>
            <person name="Yang H."/>
            <person name="Wang J."/>
            <person name="Spillane C."/>
            <person name="Cook D.R."/>
            <person name="May G.D."/>
            <person name="Xu X."/>
            <person name="Jackson S.A."/>
        </authorList>
    </citation>
    <scope>NUCLEOTIDE SEQUENCE [LARGE SCALE GENOMIC DNA]</scope>
</reference>
<feature type="domain" description="RPW8" evidence="2">
    <location>
        <begin position="1"/>
        <end position="149"/>
    </location>
</feature>
<dbReference type="OMA" id="FEVHGLM"/>
<organism evidence="3 4">
    <name type="scientific">Cajanus cajan</name>
    <name type="common">Pigeon pea</name>
    <name type="synonym">Cajanus indicus</name>
    <dbReference type="NCBI Taxonomy" id="3821"/>
    <lineage>
        <taxon>Eukaryota</taxon>
        <taxon>Viridiplantae</taxon>
        <taxon>Streptophyta</taxon>
        <taxon>Embryophyta</taxon>
        <taxon>Tracheophyta</taxon>
        <taxon>Spermatophyta</taxon>
        <taxon>Magnoliopsida</taxon>
        <taxon>eudicotyledons</taxon>
        <taxon>Gunneridae</taxon>
        <taxon>Pentapetalae</taxon>
        <taxon>rosids</taxon>
        <taxon>fabids</taxon>
        <taxon>Fabales</taxon>
        <taxon>Fabaceae</taxon>
        <taxon>Papilionoideae</taxon>
        <taxon>50 kb inversion clade</taxon>
        <taxon>NPAAA clade</taxon>
        <taxon>indigoferoid/millettioid clade</taxon>
        <taxon>Phaseoleae</taxon>
        <taxon>Cajanus</taxon>
    </lineage>
</organism>
<keyword evidence="1" id="KW-0175">Coiled coil</keyword>
<dbReference type="Proteomes" id="UP000075243">
    <property type="component" value="Unassembled WGS sequence"/>
</dbReference>
<dbReference type="STRING" id="3821.A0A151QSG0"/>
<name>A0A151QSG0_CAJCA</name>
<proteinExistence type="predicted"/>
<protein>
    <recommendedName>
        <fullName evidence="2">RPW8 domain-containing protein</fullName>
    </recommendedName>
</protein>
<dbReference type="InterPro" id="IPR008808">
    <property type="entry name" value="Powdery_mildew-R_dom"/>
</dbReference>
<sequence>MDIIVETTVGSVFQELLRSVVEITVKAITFKQSMSNLLSTLEAIAPVIKEIEQHNNELERPKEELESLLRKMEEGRKLVCKCLTVRRLDYVGRVRCQSQIEQLSNWLIRFFIIDLQAHMARDIRETLRKVSDINSSIKAQSLVNDSAEQVSPFACDALLFIYLTHIYIYSTCEALTLIKRLKLY</sequence>
<dbReference type="PROSITE" id="PS51153">
    <property type="entry name" value="RPW8"/>
    <property type="match status" value="1"/>
</dbReference>
<evidence type="ECO:0000313" key="4">
    <source>
        <dbReference type="Proteomes" id="UP000075243"/>
    </source>
</evidence>
<evidence type="ECO:0000256" key="1">
    <source>
        <dbReference type="SAM" id="Coils"/>
    </source>
</evidence>
<evidence type="ECO:0000259" key="2">
    <source>
        <dbReference type="PROSITE" id="PS51153"/>
    </source>
</evidence>
<keyword evidence="4" id="KW-1185">Reference proteome</keyword>
<dbReference type="EMBL" id="KQ484961">
    <property type="protein sequence ID" value="KYP33192.1"/>
    <property type="molecule type" value="Genomic_DNA"/>
</dbReference>
<evidence type="ECO:0000313" key="3">
    <source>
        <dbReference type="EMBL" id="KYP33192.1"/>
    </source>
</evidence>
<dbReference type="Gramene" id="C.cajan_42651.t">
    <property type="protein sequence ID" value="C.cajan_42651.t.cds1"/>
    <property type="gene ID" value="C.cajan_42651"/>
</dbReference>